<evidence type="ECO:0008006" key="3">
    <source>
        <dbReference type="Google" id="ProtNLM"/>
    </source>
</evidence>
<reference evidence="2" key="1">
    <citation type="submission" date="2014-09" db="EMBL/GenBank/DDBJ databases">
        <authorList>
            <person name="Magalhaes I.L.F."/>
            <person name="Oliveira U."/>
            <person name="Santos F.R."/>
            <person name="Vidigal T.H.D.A."/>
            <person name="Brescovit A.D."/>
            <person name="Santos A.J."/>
        </authorList>
    </citation>
    <scope>NUCLEOTIDE SEQUENCE</scope>
    <source>
        <tissue evidence="2">Shoot tissue taken approximately 20 cm above the soil surface</tissue>
    </source>
</reference>
<organism evidence="2">
    <name type="scientific">Arundo donax</name>
    <name type="common">Giant reed</name>
    <name type="synonym">Donax arundinaceus</name>
    <dbReference type="NCBI Taxonomy" id="35708"/>
    <lineage>
        <taxon>Eukaryota</taxon>
        <taxon>Viridiplantae</taxon>
        <taxon>Streptophyta</taxon>
        <taxon>Embryophyta</taxon>
        <taxon>Tracheophyta</taxon>
        <taxon>Spermatophyta</taxon>
        <taxon>Magnoliopsida</taxon>
        <taxon>Liliopsida</taxon>
        <taxon>Poales</taxon>
        <taxon>Poaceae</taxon>
        <taxon>PACMAD clade</taxon>
        <taxon>Arundinoideae</taxon>
        <taxon>Arundineae</taxon>
        <taxon>Arundo</taxon>
    </lineage>
</organism>
<proteinExistence type="predicted"/>
<evidence type="ECO:0000313" key="2">
    <source>
        <dbReference type="EMBL" id="JAE01218.1"/>
    </source>
</evidence>
<reference evidence="2" key="2">
    <citation type="journal article" date="2015" name="Data Brief">
        <title>Shoot transcriptome of the giant reed, Arundo donax.</title>
        <authorList>
            <person name="Barrero R.A."/>
            <person name="Guerrero F.D."/>
            <person name="Moolhuijzen P."/>
            <person name="Goolsby J.A."/>
            <person name="Tidwell J."/>
            <person name="Bellgard S.E."/>
            <person name="Bellgard M.I."/>
        </authorList>
    </citation>
    <scope>NUCLEOTIDE SEQUENCE</scope>
    <source>
        <tissue evidence="2">Shoot tissue taken approximately 20 cm above the soil surface</tissue>
    </source>
</reference>
<keyword evidence="1" id="KW-0732">Signal</keyword>
<name>A0A0A9EYW2_ARUDO</name>
<feature type="chain" id="PRO_5012384561" description="Secreted protein" evidence="1">
    <location>
        <begin position="16"/>
        <end position="87"/>
    </location>
</feature>
<sequence length="87" mass="9713">MAMLLSFTLLISSSGNLPSATSDSLCALRVFLNGTEQQEHSCVCLDLDRELIFSLTLMFFRLPGLPTDAVQERRHLSHRSLEFASLL</sequence>
<dbReference type="AlphaFoldDB" id="A0A0A9EYW2"/>
<evidence type="ECO:0000256" key="1">
    <source>
        <dbReference type="SAM" id="SignalP"/>
    </source>
</evidence>
<protein>
    <recommendedName>
        <fullName evidence="3">Secreted protein</fullName>
    </recommendedName>
</protein>
<dbReference type="EMBL" id="GBRH01196678">
    <property type="protein sequence ID" value="JAE01218.1"/>
    <property type="molecule type" value="Transcribed_RNA"/>
</dbReference>
<feature type="signal peptide" evidence="1">
    <location>
        <begin position="1"/>
        <end position="15"/>
    </location>
</feature>
<accession>A0A0A9EYW2</accession>